<accession>A0ABV6RCK7</accession>
<dbReference type="RefSeq" id="WP_376979318.1">
    <property type="nucleotide sequence ID" value="NZ_JBHLSV010000005.1"/>
</dbReference>
<proteinExistence type="predicted"/>
<dbReference type="Pfam" id="PF07075">
    <property type="entry name" value="NamZ_N"/>
    <property type="match status" value="1"/>
</dbReference>
<dbReference type="InterPro" id="IPR008302">
    <property type="entry name" value="NamZ"/>
</dbReference>
<gene>
    <name evidence="3" type="ORF">ACFFF6_06595</name>
</gene>
<dbReference type="PANTHER" id="PTHR42915:SF1">
    <property type="entry name" value="PEPTIDOGLYCAN BETA-N-ACETYLMURAMIDASE NAMZ"/>
    <property type="match status" value="1"/>
</dbReference>
<keyword evidence="4" id="KW-1185">Reference proteome</keyword>
<reference evidence="3 4" key="1">
    <citation type="submission" date="2024-09" db="EMBL/GenBank/DDBJ databases">
        <authorList>
            <person name="Sun Q."/>
            <person name="Mori K."/>
        </authorList>
    </citation>
    <scope>NUCLEOTIDE SEQUENCE [LARGE SCALE GENOMIC DNA]</scope>
    <source>
        <strain evidence="3 4">CICC 10874</strain>
    </source>
</reference>
<evidence type="ECO:0000313" key="4">
    <source>
        <dbReference type="Proteomes" id="UP001589793"/>
    </source>
</evidence>
<name>A0ABV6RCK7_9MICO</name>
<protein>
    <submittedName>
        <fullName evidence="3">Exo-beta-N-acetylmuramidase NamZ domain-containing protein</fullName>
    </submittedName>
</protein>
<dbReference type="Gene3D" id="3.40.50.12170">
    <property type="entry name" value="Uncharacterised protein PF07075, DUF1343"/>
    <property type="match status" value="1"/>
</dbReference>
<sequence length="390" mass="41103">MSSASQPTGSVVSGLDVLVRTPDLVPEGRIGLLTHYAAVTAELGRGVDALRDAGVPLHCLISPEHGYWGTGQAGLGGDETVDPPTGLPVLDSYGRHGEDLDRLLAPARLDRILVDLQDVGCRFYTYMWSMLEVMESAARLGIAVTVLDRPAPLPALAHGPGLDPACASFVGRLSVPLRHGMRLGTFARAVAAGRFPGAQGPVAELDLQVVDAPGADGLARWIAPSPNMPSLETVALYPGTGLLEGTTLSEGRGTTAPFALFGAPWCGPELAAALRDLELPGVLVREAVFRPTHGKHVGERVHGAQVHLRADPREAAADLTAFDPLHIGHAIIRAVARLHPDRPLWRERVDAAEPFIDLLWGSSALREGIEDDAELEEILAASPAPLGAPA</sequence>
<evidence type="ECO:0000259" key="2">
    <source>
        <dbReference type="Pfam" id="PF20732"/>
    </source>
</evidence>
<feature type="domain" description="Peptidoglycan beta-N-acetylmuramidase NamZ C-terminal" evidence="2">
    <location>
        <begin position="236"/>
        <end position="381"/>
    </location>
</feature>
<dbReference type="PIRSF" id="PIRSF016719">
    <property type="entry name" value="UCP016719"/>
    <property type="match status" value="1"/>
</dbReference>
<dbReference type="Gene3D" id="3.90.1150.140">
    <property type="match status" value="1"/>
</dbReference>
<feature type="domain" description="Peptidoglycan beta-N-acetylmuramidase NamZ N-terminal" evidence="1">
    <location>
        <begin position="30"/>
        <end position="231"/>
    </location>
</feature>
<dbReference type="EMBL" id="JBHLSV010000005">
    <property type="protein sequence ID" value="MFC0673618.1"/>
    <property type="molecule type" value="Genomic_DNA"/>
</dbReference>
<dbReference type="Proteomes" id="UP001589793">
    <property type="component" value="Unassembled WGS sequence"/>
</dbReference>
<dbReference type="Pfam" id="PF20732">
    <property type="entry name" value="NamZ_C"/>
    <property type="match status" value="1"/>
</dbReference>
<comment type="caution">
    <text evidence="3">The sequence shown here is derived from an EMBL/GenBank/DDBJ whole genome shotgun (WGS) entry which is preliminary data.</text>
</comment>
<dbReference type="InterPro" id="IPR048503">
    <property type="entry name" value="NamZ_C"/>
</dbReference>
<evidence type="ECO:0000259" key="1">
    <source>
        <dbReference type="Pfam" id="PF07075"/>
    </source>
</evidence>
<organism evidence="3 4">
    <name type="scientific">Brachybacterium hainanense</name>
    <dbReference type="NCBI Taxonomy" id="1541174"/>
    <lineage>
        <taxon>Bacteria</taxon>
        <taxon>Bacillati</taxon>
        <taxon>Actinomycetota</taxon>
        <taxon>Actinomycetes</taxon>
        <taxon>Micrococcales</taxon>
        <taxon>Dermabacteraceae</taxon>
        <taxon>Brachybacterium</taxon>
    </lineage>
</organism>
<dbReference type="InterPro" id="IPR048502">
    <property type="entry name" value="NamZ_N"/>
</dbReference>
<evidence type="ECO:0000313" key="3">
    <source>
        <dbReference type="EMBL" id="MFC0673618.1"/>
    </source>
</evidence>
<dbReference type="PANTHER" id="PTHR42915">
    <property type="entry name" value="HYPOTHETICAL 460 KDA PROTEIN IN FEUA-SIGW INTERGENIC REGION [PRECURSOR]"/>
    <property type="match status" value="1"/>
</dbReference>